<keyword evidence="2" id="KW-1185">Reference proteome</keyword>
<dbReference type="Proteomes" id="UP001558652">
    <property type="component" value="Unassembled WGS sequence"/>
</dbReference>
<dbReference type="AlphaFoldDB" id="A0ABD0XVQ2"/>
<dbReference type="EMBL" id="JBFDAA010000020">
    <property type="protein sequence ID" value="KAL1115359.1"/>
    <property type="molecule type" value="Genomic_DNA"/>
</dbReference>
<evidence type="ECO:0000313" key="2">
    <source>
        <dbReference type="Proteomes" id="UP001558652"/>
    </source>
</evidence>
<dbReference type="PANTHER" id="PTHR15192">
    <property type="entry name" value="PROTEIN CBG05349"/>
    <property type="match status" value="1"/>
</dbReference>
<accession>A0ABD0XVQ2</accession>
<reference evidence="1 2" key="1">
    <citation type="submission" date="2024-07" db="EMBL/GenBank/DDBJ databases">
        <title>Chromosome-level genome assembly of the water stick insect Ranatra chinensis (Heteroptera: Nepidae).</title>
        <authorList>
            <person name="Liu X."/>
        </authorList>
    </citation>
    <scope>NUCLEOTIDE SEQUENCE [LARGE SCALE GENOMIC DNA]</scope>
    <source>
        <strain evidence="1">Cailab_2021Rc</strain>
        <tissue evidence="1">Muscle</tissue>
    </source>
</reference>
<name>A0ABD0XVQ2_9HEMI</name>
<comment type="caution">
    <text evidence="1">The sequence shown here is derived from an EMBL/GenBank/DDBJ whole genome shotgun (WGS) entry which is preliminary data.</text>
</comment>
<protein>
    <submittedName>
        <fullName evidence="1">Uncharacterized protein</fullName>
    </submittedName>
</protein>
<dbReference type="PANTHER" id="PTHR15192:SF8">
    <property type="entry name" value="FAD_NAD(P)-BINDING DOMAIN-CONTAINING PROTEIN"/>
    <property type="match status" value="1"/>
</dbReference>
<gene>
    <name evidence="1" type="ORF">AAG570_007389</name>
</gene>
<sequence length="190" mass="20149">MESKRRNMFYENKKQETTCNLPPFCDFGYPGYTALVGYSVAGFRSNASDSGVGGCVELVSPEGKSVLVEVAVAGVLIGSRPDLTFLPEELDQGRNCGVIRGLDIDCRSNPLAIDPWTHSVILNPKEVTSEGEDVDKQEDAGSTSLPDLYAVGPLAGDNFVRFIVGGAVATAASIVDRLQLTVGDTAVSSE</sequence>
<proteinExistence type="predicted"/>
<organism evidence="1 2">
    <name type="scientific">Ranatra chinensis</name>
    <dbReference type="NCBI Taxonomy" id="642074"/>
    <lineage>
        <taxon>Eukaryota</taxon>
        <taxon>Metazoa</taxon>
        <taxon>Ecdysozoa</taxon>
        <taxon>Arthropoda</taxon>
        <taxon>Hexapoda</taxon>
        <taxon>Insecta</taxon>
        <taxon>Pterygota</taxon>
        <taxon>Neoptera</taxon>
        <taxon>Paraneoptera</taxon>
        <taxon>Hemiptera</taxon>
        <taxon>Heteroptera</taxon>
        <taxon>Panheteroptera</taxon>
        <taxon>Nepomorpha</taxon>
        <taxon>Nepidae</taxon>
        <taxon>Ranatrinae</taxon>
        <taxon>Ranatra</taxon>
    </lineage>
</organism>
<dbReference type="InterPro" id="IPR029731">
    <property type="entry name" value="OSGIN1/2"/>
</dbReference>
<evidence type="ECO:0000313" key="1">
    <source>
        <dbReference type="EMBL" id="KAL1115359.1"/>
    </source>
</evidence>